<proteinExistence type="predicted"/>
<gene>
    <name evidence="2" type="ORF">C6P40_000945</name>
</gene>
<sequence length="457" mass="50935">MSRQLLSFSSSLSLSKKKKNSSAPVSNTTVTPTATIDHHHNHSHQHDLSKTTPSSTKSLIASSPRKTTSPYSSSSEKFDKLSHLATTNSNLRTRNPARKRHSVMISSDLYEQTDQVYNNNGHNVYDYDFKKNNNTSITNSKSSNSVYKTVTHSRSVNSLIDFSNDFDELMETTQDSDTILNDLDNSKDNHDDNNNDNNNNNNDNDNDNTTSKDYSNTITAAFSSYNNQLNVKTTSDLATSSSIPTSLSTQTSLSSRSLTTSPRQSHHPLRKLLINSPNNKLKRNPSLNTNSTSTSNSTPNSSRKSFIQNNETIITPSPTPSPLRRLNPLEYPTSNVTKTQKLPTLHVFTPDLSNEKSHLISISNCLFFETSFAKHKDSSIQTPTTDIFDYYSNVQSPIRKTESHIQRHSNTKDHDHAYLSSLATGLVDPELFTKNASSVFAGPISLTKKHRTSLHFV</sequence>
<feature type="region of interest" description="Disordered" evidence="1">
    <location>
        <begin position="237"/>
        <end position="306"/>
    </location>
</feature>
<evidence type="ECO:0000256" key="1">
    <source>
        <dbReference type="SAM" id="MobiDB-lite"/>
    </source>
</evidence>
<name>A0A9P6WPH5_9ASCO</name>
<accession>A0A9P6WPH5</accession>
<keyword evidence="3" id="KW-1185">Reference proteome</keyword>
<feature type="region of interest" description="Disordered" evidence="1">
    <location>
        <begin position="179"/>
        <end position="212"/>
    </location>
</feature>
<feature type="compositionally biased region" description="Low complexity" evidence="1">
    <location>
        <begin position="1"/>
        <end position="14"/>
    </location>
</feature>
<protein>
    <submittedName>
        <fullName evidence="2">Uncharacterized protein</fullName>
    </submittedName>
</protein>
<reference evidence="2" key="1">
    <citation type="submission" date="2020-11" db="EMBL/GenBank/DDBJ databases">
        <title>Kefir isolates.</title>
        <authorList>
            <person name="Marcisauskas S."/>
            <person name="Kim Y."/>
            <person name="Blasche S."/>
        </authorList>
    </citation>
    <scope>NUCLEOTIDE SEQUENCE</scope>
    <source>
        <strain evidence="2">Olga-1</strain>
    </source>
</reference>
<feature type="compositionally biased region" description="Polar residues" evidence="1">
    <location>
        <begin position="84"/>
        <end position="93"/>
    </location>
</feature>
<feature type="compositionally biased region" description="Low complexity" evidence="1">
    <location>
        <begin position="284"/>
        <end position="302"/>
    </location>
</feature>
<comment type="caution">
    <text evidence="2">The sequence shown here is derived from an EMBL/GenBank/DDBJ whole genome shotgun (WGS) entry which is preliminary data.</text>
</comment>
<feature type="compositionally biased region" description="Low complexity" evidence="1">
    <location>
        <begin position="239"/>
        <end position="263"/>
    </location>
</feature>
<organism evidence="2 3">
    <name type="scientific">Pichia californica</name>
    <dbReference type="NCBI Taxonomy" id="460514"/>
    <lineage>
        <taxon>Eukaryota</taxon>
        <taxon>Fungi</taxon>
        <taxon>Dikarya</taxon>
        <taxon>Ascomycota</taxon>
        <taxon>Saccharomycotina</taxon>
        <taxon>Pichiomycetes</taxon>
        <taxon>Pichiales</taxon>
        <taxon>Pichiaceae</taxon>
        <taxon>Pichia</taxon>
    </lineage>
</organism>
<dbReference type="EMBL" id="PUHW01000015">
    <property type="protein sequence ID" value="KAG0690861.1"/>
    <property type="molecule type" value="Genomic_DNA"/>
</dbReference>
<dbReference type="Proteomes" id="UP000697127">
    <property type="component" value="Unassembled WGS sequence"/>
</dbReference>
<feature type="compositionally biased region" description="Polar residues" evidence="1">
    <location>
        <begin position="59"/>
        <end position="75"/>
    </location>
</feature>
<feature type="compositionally biased region" description="Polar residues" evidence="1">
    <location>
        <begin position="23"/>
        <end position="34"/>
    </location>
</feature>
<dbReference type="AlphaFoldDB" id="A0A9P6WPH5"/>
<evidence type="ECO:0000313" key="2">
    <source>
        <dbReference type="EMBL" id="KAG0690861.1"/>
    </source>
</evidence>
<feature type="compositionally biased region" description="Basic and acidic residues" evidence="1">
    <location>
        <begin position="184"/>
        <end position="193"/>
    </location>
</feature>
<dbReference type="OrthoDB" id="10660075at2759"/>
<feature type="region of interest" description="Disordered" evidence="1">
    <location>
        <begin position="1"/>
        <end position="95"/>
    </location>
</feature>
<evidence type="ECO:0000313" key="3">
    <source>
        <dbReference type="Proteomes" id="UP000697127"/>
    </source>
</evidence>